<proteinExistence type="predicted"/>
<dbReference type="Proteomes" id="UP000031327">
    <property type="component" value="Unassembled WGS sequence"/>
</dbReference>
<dbReference type="OrthoDB" id="5906076at2"/>
<accession>A0A0C1Q8Q8</accession>
<dbReference type="RefSeq" id="WP_039610111.1">
    <property type="nucleotide sequence ID" value="NZ_JWIC01000006.1"/>
</dbReference>
<evidence type="ECO:0008006" key="3">
    <source>
        <dbReference type="Google" id="ProtNLM"/>
    </source>
</evidence>
<dbReference type="PANTHER" id="PTHR44103">
    <property type="entry name" value="PROPROTEIN CONVERTASE P"/>
    <property type="match status" value="1"/>
</dbReference>
<organism evidence="1 2">
    <name type="scientific">Pseudoalteromonas luteoviolacea</name>
    <dbReference type="NCBI Taxonomy" id="43657"/>
    <lineage>
        <taxon>Bacteria</taxon>
        <taxon>Pseudomonadati</taxon>
        <taxon>Pseudomonadota</taxon>
        <taxon>Gammaproteobacteria</taxon>
        <taxon>Alteromonadales</taxon>
        <taxon>Pseudoalteromonadaceae</taxon>
        <taxon>Pseudoalteromonas</taxon>
    </lineage>
</organism>
<evidence type="ECO:0000313" key="2">
    <source>
        <dbReference type="Proteomes" id="UP000031327"/>
    </source>
</evidence>
<evidence type="ECO:0000313" key="1">
    <source>
        <dbReference type="EMBL" id="KID57051.1"/>
    </source>
</evidence>
<dbReference type="AlphaFoldDB" id="A0A0C1Q8Q8"/>
<dbReference type="PANTHER" id="PTHR44103:SF1">
    <property type="entry name" value="PROPROTEIN CONVERTASE P"/>
    <property type="match status" value="1"/>
</dbReference>
<dbReference type="SUPFAM" id="SSF69318">
    <property type="entry name" value="Integrin alpha N-terminal domain"/>
    <property type="match status" value="2"/>
</dbReference>
<protein>
    <recommendedName>
        <fullName evidence="3">VCBS repeat-containing protein</fullName>
    </recommendedName>
</protein>
<dbReference type="EMBL" id="JWIC01000006">
    <property type="protein sequence ID" value="KID57051.1"/>
    <property type="molecule type" value="Genomic_DNA"/>
</dbReference>
<name>A0A0C1Q8Q8_9GAMM</name>
<dbReference type="InterPro" id="IPR028994">
    <property type="entry name" value="Integrin_alpha_N"/>
</dbReference>
<dbReference type="PROSITE" id="PS51257">
    <property type="entry name" value="PROKAR_LIPOPROTEIN"/>
    <property type="match status" value="1"/>
</dbReference>
<gene>
    <name evidence="1" type="ORF">JF50_14420</name>
</gene>
<comment type="caution">
    <text evidence="1">The sequence shown here is derived from an EMBL/GenBank/DDBJ whole genome shotgun (WGS) entry which is preliminary data.</text>
</comment>
<sequence>MNKFKHSSIAIALSLVLAGCGGGSGGKSESTETAASNTLSNSKDKTFSELESAANTLIQSRYTGQKSKAEVTPELVQKAFVYMLDDSAGGFTDFDFPSIENHVKSDGTISGTERCGNGGTVNYSGSASESGSGVISAKFTNCANYYDTTISGSMTVKISVDTNELGIYFDDLTVFSQGKSEKLTGSLKAAQSDLNVQDGSISVSQNVLLEDHNGDQIVSNMSISGRSDYNRDDNLNVSGTIMFNDSGSLTINAKDLTGYAPSYSGGEIKFTGNSSSTTISFSEDLPIYYQDSDLDNVNDLGTYITNIHGFISGDFKNINPVPLDIMSLPPWVGYPNFYGYNVDTTTPITVEVGDYSDEDTAIEDLVVSFEWYVNDELVEGEYTNTLPAGIAVYGDVLEVAMRVSDGANSVLGYRTSIMLEDAPNYIEVTGLPDTISPGQRVVFTAKVVDPDNKLGTQSDTLIALPDGATVDENGQITWTTPSETLFSSQEYYFTFANGDEVNASETSFAVTVNSQKSLPIARSGIEVPKMQNNFIIDDFDGDSKNEILTTDNFNRVMLITYNNETPEQKWLYPYVLPTEGNVKQVFAANTDDDAEKEIYVLTESGLSVIDDLDSHARALLTFDKEAISGAFEDIDNDGVPELAVMLQKDDSHYSTKTLAVYSLNKPDESLFETALDSATTVRFGNVDADENLEVILNSGLVYDTATWVNEWLSSDSFGNNSFITADINGDGIDEIVGNKDGVTVYSAVDKAQIANLSDFYGKCSLAAVNLDNDVSDELIVGDCQWGNVTAYNFTSENEFSEVWQADLVDHGAVSLQVGDSDNDGKPEVIWGSGTSHTGADMLLTADIDGDTIQVRHDKIAPQLDYFVSAGWAKKSGNTEKAVFFVPNSNSGYDGGRIVQMALNGQFTPSDEISTNWNDDSAVITADFNNDGISELLAPNTETYSTALGVMDLGTYDISYSLPIDSNDTLVGVNAADINGDNITDAIYSTQNYVKVVDVNNQSLLSNFTTSTQINDFSVSVNDAVNMVVASDELTLLTFTEGTFSEKSNLNKRCTQVEYFNYDSDAELEIACLYDENDHYATSNTSLIIYEVNGDKLEQVHKKSLNEYVADFAVSPTSMTYQQLIFATQSGDRWSDNLHSNVLFTDSNGNKVSRSPDLLGRPSKDALKVRLDEKGKLNLLLSTSSAMYQVH</sequence>
<reference evidence="1 2" key="1">
    <citation type="submission" date="2014-12" db="EMBL/GenBank/DDBJ databases">
        <title>Draft Genome Sequence of Pseudoalteromonas luteoviolacea HI1.</title>
        <authorList>
            <person name="Asahina A.Y."/>
            <person name="Hadfield M.G."/>
        </authorList>
    </citation>
    <scope>NUCLEOTIDE SEQUENCE [LARGE SCALE GENOMIC DNA]</scope>
    <source>
        <strain evidence="1 2">HI1</strain>
    </source>
</reference>